<dbReference type="Pfam" id="PF02365">
    <property type="entry name" value="NAM"/>
    <property type="match status" value="1"/>
</dbReference>
<dbReference type="Gene3D" id="2.170.150.80">
    <property type="entry name" value="NAC domain"/>
    <property type="match status" value="1"/>
</dbReference>
<organism evidence="7 8">
    <name type="scientific">Olea europaea subsp. europaea</name>
    <dbReference type="NCBI Taxonomy" id="158383"/>
    <lineage>
        <taxon>Eukaryota</taxon>
        <taxon>Viridiplantae</taxon>
        <taxon>Streptophyta</taxon>
        <taxon>Embryophyta</taxon>
        <taxon>Tracheophyta</taxon>
        <taxon>Spermatophyta</taxon>
        <taxon>Magnoliopsida</taxon>
        <taxon>eudicotyledons</taxon>
        <taxon>Gunneridae</taxon>
        <taxon>Pentapetalae</taxon>
        <taxon>asterids</taxon>
        <taxon>lamiids</taxon>
        <taxon>Lamiales</taxon>
        <taxon>Oleaceae</taxon>
        <taxon>Oleeae</taxon>
        <taxon>Olea</taxon>
    </lineage>
</organism>
<name>A0A8S0RX57_OLEEU</name>
<dbReference type="PANTHER" id="PTHR31744:SF233">
    <property type="entry name" value="NAC DOMAIN-CONTAINING PROTEIN 72-LIKE"/>
    <property type="match status" value="1"/>
</dbReference>
<dbReference type="PANTHER" id="PTHR31744">
    <property type="entry name" value="PROTEIN CUP-SHAPED COTYLEDON 2-RELATED"/>
    <property type="match status" value="1"/>
</dbReference>
<dbReference type="Proteomes" id="UP000594638">
    <property type="component" value="Unassembled WGS sequence"/>
</dbReference>
<feature type="domain" description="NAC" evidence="6">
    <location>
        <begin position="15"/>
        <end position="171"/>
    </location>
</feature>
<evidence type="ECO:0000256" key="2">
    <source>
        <dbReference type="ARBA" id="ARBA00023015"/>
    </source>
</evidence>
<dbReference type="AlphaFoldDB" id="A0A8S0RX57"/>
<dbReference type="PROSITE" id="PS51005">
    <property type="entry name" value="NAC"/>
    <property type="match status" value="1"/>
</dbReference>
<evidence type="ECO:0000259" key="6">
    <source>
        <dbReference type="PROSITE" id="PS51005"/>
    </source>
</evidence>
<proteinExistence type="predicted"/>
<evidence type="ECO:0000313" key="7">
    <source>
        <dbReference type="EMBL" id="CAA2983817.1"/>
    </source>
</evidence>
<evidence type="ECO:0000256" key="3">
    <source>
        <dbReference type="ARBA" id="ARBA00023125"/>
    </source>
</evidence>
<keyword evidence="4" id="KW-0804">Transcription</keyword>
<keyword evidence="3" id="KW-0238">DNA-binding</keyword>
<comment type="caution">
    <text evidence="7">The sequence shown here is derived from an EMBL/GenBank/DDBJ whole genome shotgun (WGS) entry which is preliminary data.</text>
</comment>
<sequence length="415" mass="46702">MAVQDGSDFSVQENLPPGYRFKPTDVELLHYLNLKIMNKRISIDDIKDVDIYKYHPHDLCQSWMNGMREGYFFTSRTKKYLKGGRPDRTTGDGYWKATGGDIIEQSNGQEVGRKKVLVYYEGKSKNNNGTKTNWIMHEFTIHQTKNVARSSTNAIPDDKMLDMCVCRIYYRTSKSSKNKEQETRGNMIPIQETHVRDTNLATTSSYQNSVSALDQSSLQDAYVLYQQATIIDQYPLVHEPVTYMQSNTLPSPQPLVCIPGMQSNDHYQCLTHMNGDVGTSRFAASTCNDNGDFVDLTTPYLSSLFGLLPPTDTRILDSVSGDVPNAQLQYLPIPHGQPIIHMQGDVGGSRTSNIADSVEYLDLPSPPTLDWFDPRTLDFPLGDSSNMQFLSKNVCVLCSSKFDSDVAGFTLEDRM</sequence>
<dbReference type="InterPro" id="IPR003441">
    <property type="entry name" value="NAC-dom"/>
</dbReference>
<keyword evidence="2" id="KW-0805">Transcription regulation</keyword>
<dbReference type="GO" id="GO:0003677">
    <property type="term" value="F:DNA binding"/>
    <property type="evidence" value="ECO:0007669"/>
    <property type="project" value="UniProtKB-KW"/>
</dbReference>
<evidence type="ECO:0000256" key="4">
    <source>
        <dbReference type="ARBA" id="ARBA00023163"/>
    </source>
</evidence>
<keyword evidence="8" id="KW-1185">Reference proteome</keyword>
<evidence type="ECO:0000256" key="5">
    <source>
        <dbReference type="ARBA" id="ARBA00023242"/>
    </source>
</evidence>
<dbReference type="InterPro" id="IPR036093">
    <property type="entry name" value="NAC_dom_sf"/>
</dbReference>
<reference evidence="7 8" key="1">
    <citation type="submission" date="2019-12" db="EMBL/GenBank/DDBJ databases">
        <authorList>
            <person name="Alioto T."/>
            <person name="Alioto T."/>
            <person name="Gomez Garrido J."/>
        </authorList>
    </citation>
    <scope>NUCLEOTIDE SEQUENCE [LARGE SCALE GENOMIC DNA]</scope>
</reference>
<dbReference type="GO" id="GO:0005634">
    <property type="term" value="C:nucleus"/>
    <property type="evidence" value="ECO:0007669"/>
    <property type="project" value="UniProtKB-SubCell"/>
</dbReference>
<dbReference type="GO" id="GO:0006355">
    <property type="term" value="P:regulation of DNA-templated transcription"/>
    <property type="evidence" value="ECO:0007669"/>
    <property type="project" value="InterPro"/>
</dbReference>
<dbReference type="SUPFAM" id="SSF101941">
    <property type="entry name" value="NAC domain"/>
    <property type="match status" value="1"/>
</dbReference>
<dbReference type="Gramene" id="OE9A015026T1">
    <property type="protein sequence ID" value="OE9A015026C1"/>
    <property type="gene ID" value="OE9A015026"/>
</dbReference>
<evidence type="ECO:0000256" key="1">
    <source>
        <dbReference type="ARBA" id="ARBA00004123"/>
    </source>
</evidence>
<evidence type="ECO:0000313" key="8">
    <source>
        <dbReference type="Proteomes" id="UP000594638"/>
    </source>
</evidence>
<dbReference type="EMBL" id="CACTIH010003744">
    <property type="protein sequence ID" value="CAA2983817.1"/>
    <property type="molecule type" value="Genomic_DNA"/>
</dbReference>
<comment type="subcellular location">
    <subcellularLocation>
        <location evidence="1">Nucleus</location>
    </subcellularLocation>
</comment>
<protein>
    <submittedName>
        <fullName evidence="7">NAC domain-containing 72-like</fullName>
    </submittedName>
</protein>
<accession>A0A8S0RX57</accession>
<keyword evidence="5" id="KW-0539">Nucleus</keyword>
<gene>
    <name evidence="7" type="ORF">OLEA9_A015026</name>
</gene>